<accession>A0A410TCY1</accession>
<name>A0A410TCY1_9CAUD</name>
<proteinExistence type="predicted"/>
<organism evidence="1 2">
    <name type="scientific">Gordonia phage Aphelion</name>
    <dbReference type="NCBI Taxonomy" id="2507860"/>
    <lineage>
        <taxon>Viruses</taxon>
        <taxon>Duplodnaviria</taxon>
        <taxon>Heunggongvirae</taxon>
        <taxon>Uroviricota</taxon>
        <taxon>Caudoviricetes</taxon>
        <taxon>Smoothievirus</taxon>
        <taxon>Smoothievirus smoothie</taxon>
    </lineage>
</organism>
<dbReference type="Proteomes" id="UP000289168">
    <property type="component" value="Segment"/>
</dbReference>
<evidence type="ECO:0000313" key="1">
    <source>
        <dbReference type="EMBL" id="QAU06884.1"/>
    </source>
</evidence>
<evidence type="ECO:0000313" key="2">
    <source>
        <dbReference type="Proteomes" id="UP000289168"/>
    </source>
</evidence>
<dbReference type="EMBL" id="MK376959">
    <property type="protein sequence ID" value="QAU06884.1"/>
    <property type="molecule type" value="Genomic_DNA"/>
</dbReference>
<reference evidence="1 2" key="1">
    <citation type="submission" date="2019-01" db="EMBL/GenBank/DDBJ databases">
        <authorList>
            <person name="Enrique A.G."/>
            <person name="Garlena R.A."/>
            <person name="Russell D.A."/>
            <person name="Pope W.H."/>
            <person name="Jacobs-Sera D."/>
            <person name="Hatfull G.F."/>
        </authorList>
    </citation>
    <scope>NUCLEOTIDE SEQUENCE [LARGE SCALE GENOMIC DNA]</scope>
</reference>
<sequence>MGEGGESVKVRELITALLDEDMDADVAYNDSEGGTLPVDTVMRRLATPVLDCRGEPWRYDPRSVYDELTPAAEASFQRIVMLLP</sequence>
<protein>
    <submittedName>
        <fullName evidence="1">Uncharacterized protein</fullName>
    </submittedName>
</protein>
<gene>
    <name evidence="1" type="primary">12</name>
    <name evidence="1" type="ORF">SEA_APHELION_12</name>
</gene>